<name>A0A3A4KRI1_9NOCA</name>
<accession>A0A3A4KRI1</accession>
<keyword evidence="5" id="KW-0547">Nucleotide-binding</keyword>
<keyword evidence="3" id="KW-0597">Phosphoprotein</keyword>
<dbReference type="EC" id="2.7.13.3" evidence="2"/>
<proteinExistence type="predicted"/>
<dbReference type="InterPro" id="IPR011712">
    <property type="entry name" value="Sig_transdc_His_kin_sub3_dim/P"/>
</dbReference>
<dbReference type="InterPro" id="IPR003594">
    <property type="entry name" value="HATPase_dom"/>
</dbReference>
<evidence type="ECO:0000256" key="4">
    <source>
        <dbReference type="ARBA" id="ARBA00022679"/>
    </source>
</evidence>
<feature type="transmembrane region" description="Helical" evidence="9">
    <location>
        <begin position="110"/>
        <end position="130"/>
    </location>
</feature>
<reference evidence="12 13" key="1">
    <citation type="submission" date="2018-09" db="EMBL/GenBank/DDBJ databases">
        <title>YIM PH21274 draft genome.</title>
        <authorList>
            <person name="Miao C."/>
        </authorList>
    </citation>
    <scope>NUCLEOTIDE SEQUENCE [LARGE SCALE GENOMIC DNA]</scope>
    <source>
        <strain evidence="12 13">YIM PH 21724</strain>
    </source>
</reference>
<evidence type="ECO:0000256" key="7">
    <source>
        <dbReference type="ARBA" id="ARBA00022840"/>
    </source>
</evidence>
<keyword evidence="9" id="KW-0812">Transmembrane</keyword>
<evidence type="ECO:0000259" key="10">
    <source>
        <dbReference type="Pfam" id="PF02518"/>
    </source>
</evidence>
<dbReference type="InterPro" id="IPR036890">
    <property type="entry name" value="HATPase_C_sf"/>
</dbReference>
<feature type="domain" description="Signal transduction histidine kinase subgroup 3 dimerisation and phosphoacceptor" evidence="11">
    <location>
        <begin position="190"/>
        <end position="255"/>
    </location>
</feature>
<dbReference type="Pfam" id="PF02518">
    <property type="entry name" value="HATPase_c"/>
    <property type="match status" value="1"/>
</dbReference>
<dbReference type="AlphaFoldDB" id="A0A3A4KRI1"/>
<evidence type="ECO:0000256" key="6">
    <source>
        <dbReference type="ARBA" id="ARBA00022777"/>
    </source>
</evidence>
<dbReference type="Pfam" id="PF07730">
    <property type="entry name" value="HisKA_3"/>
    <property type="match status" value="1"/>
</dbReference>
<comment type="caution">
    <text evidence="12">The sequence shown here is derived from an EMBL/GenBank/DDBJ whole genome shotgun (WGS) entry which is preliminary data.</text>
</comment>
<dbReference type="InterPro" id="IPR050482">
    <property type="entry name" value="Sensor_HK_TwoCompSys"/>
</dbReference>
<evidence type="ECO:0000313" key="12">
    <source>
        <dbReference type="EMBL" id="RJO78727.1"/>
    </source>
</evidence>
<keyword evidence="9" id="KW-0472">Membrane</keyword>
<feature type="transmembrane region" description="Helical" evidence="9">
    <location>
        <begin position="73"/>
        <end position="98"/>
    </location>
</feature>
<feature type="transmembrane region" description="Helical" evidence="9">
    <location>
        <begin position="142"/>
        <end position="160"/>
    </location>
</feature>
<feature type="domain" description="Histidine kinase/HSP90-like ATPase" evidence="10">
    <location>
        <begin position="302"/>
        <end position="389"/>
    </location>
</feature>
<keyword evidence="4" id="KW-0808">Transferase</keyword>
<evidence type="ECO:0000256" key="3">
    <source>
        <dbReference type="ARBA" id="ARBA00022553"/>
    </source>
</evidence>
<protein>
    <recommendedName>
        <fullName evidence="2">histidine kinase</fullName>
        <ecNumber evidence="2">2.7.13.3</ecNumber>
    </recommendedName>
</protein>
<dbReference type="GO" id="GO:0046983">
    <property type="term" value="F:protein dimerization activity"/>
    <property type="evidence" value="ECO:0007669"/>
    <property type="project" value="InterPro"/>
</dbReference>
<dbReference type="GO" id="GO:0005524">
    <property type="term" value="F:ATP binding"/>
    <property type="evidence" value="ECO:0007669"/>
    <property type="project" value="UniProtKB-KW"/>
</dbReference>
<dbReference type="OrthoDB" id="227596at2"/>
<keyword evidence="9" id="KW-1133">Transmembrane helix</keyword>
<keyword evidence="6 12" id="KW-0418">Kinase</keyword>
<evidence type="ECO:0000256" key="9">
    <source>
        <dbReference type="SAM" id="Phobius"/>
    </source>
</evidence>
<evidence type="ECO:0000256" key="2">
    <source>
        <dbReference type="ARBA" id="ARBA00012438"/>
    </source>
</evidence>
<dbReference type="Gene3D" id="3.30.565.10">
    <property type="entry name" value="Histidine kinase-like ATPase, C-terminal domain"/>
    <property type="match status" value="1"/>
</dbReference>
<evidence type="ECO:0000256" key="8">
    <source>
        <dbReference type="ARBA" id="ARBA00023012"/>
    </source>
</evidence>
<dbReference type="SUPFAM" id="SSF55874">
    <property type="entry name" value="ATPase domain of HSP90 chaperone/DNA topoisomerase II/histidine kinase"/>
    <property type="match status" value="1"/>
</dbReference>
<gene>
    <name evidence="12" type="ORF">D5S18_04060</name>
</gene>
<dbReference type="GO" id="GO:0016020">
    <property type="term" value="C:membrane"/>
    <property type="evidence" value="ECO:0007669"/>
    <property type="project" value="InterPro"/>
</dbReference>
<evidence type="ECO:0000313" key="13">
    <source>
        <dbReference type="Proteomes" id="UP000266677"/>
    </source>
</evidence>
<organism evidence="12 13">
    <name type="scientific">Nocardia panacis</name>
    <dbReference type="NCBI Taxonomy" id="2340916"/>
    <lineage>
        <taxon>Bacteria</taxon>
        <taxon>Bacillati</taxon>
        <taxon>Actinomycetota</taxon>
        <taxon>Actinomycetes</taxon>
        <taxon>Mycobacteriales</taxon>
        <taxon>Nocardiaceae</taxon>
        <taxon>Nocardia</taxon>
    </lineage>
</organism>
<evidence type="ECO:0000259" key="11">
    <source>
        <dbReference type="Pfam" id="PF07730"/>
    </source>
</evidence>
<evidence type="ECO:0000256" key="5">
    <source>
        <dbReference type="ARBA" id="ARBA00022741"/>
    </source>
</evidence>
<dbReference type="Proteomes" id="UP000266677">
    <property type="component" value="Unassembled WGS sequence"/>
</dbReference>
<dbReference type="PANTHER" id="PTHR24421">
    <property type="entry name" value="NITRATE/NITRITE SENSOR PROTEIN NARX-RELATED"/>
    <property type="match status" value="1"/>
</dbReference>
<dbReference type="RefSeq" id="WP_120038144.1">
    <property type="nucleotide sequence ID" value="NZ_QZFU01000012.1"/>
</dbReference>
<dbReference type="GO" id="GO:0000155">
    <property type="term" value="F:phosphorelay sensor kinase activity"/>
    <property type="evidence" value="ECO:0007669"/>
    <property type="project" value="InterPro"/>
</dbReference>
<feature type="transmembrane region" description="Helical" evidence="9">
    <location>
        <begin position="48"/>
        <end position="67"/>
    </location>
</feature>
<sequence length="399" mass="42734">MTAELPSAPPLSWWEQGWRLALATGVGVAAFAAVAGDANVILEGPLRWWYRIGDPLIGLTCIALAAFRRRFPITIAATVAVLSTASVAAEGAVILTLCSLATRRRYPETVAVALAGLGTSLLTNSLFYPFHPGGQPAWSGPIVQVAEVITVVAIGISIGAQRDLVLSLRQRAEAAERAQHAQAAEARLLERHRIAREMHDVLAHRISVLSMHAGVLGYRTDLDREQITETAQTIADNAHLALEELREVLGVLRASDTAGDTPEPPQPTPADLGRLVAEARTAGMKVTMIDNTTDELPATSARTAYRIAQEGLTNARKHAHGALVRVRIDGGPGRDLVIQVDNSAPEHPRRATPSGYGLLGLRERAELIGGRIDYGPDTEGGFRLRAVLPWPVGLARSPR</sequence>
<dbReference type="Gene3D" id="1.20.5.1930">
    <property type="match status" value="1"/>
</dbReference>
<keyword evidence="8" id="KW-0902">Two-component regulatory system</keyword>
<feature type="transmembrane region" description="Helical" evidence="9">
    <location>
        <begin position="20"/>
        <end position="41"/>
    </location>
</feature>
<keyword evidence="7" id="KW-0067">ATP-binding</keyword>
<dbReference type="CDD" id="cd16917">
    <property type="entry name" value="HATPase_UhpB-NarQ-NarX-like"/>
    <property type="match status" value="1"/>
</dbReference>
<dbReference type="PANTHER" id="PTHR24421:SF10">
    <property type="entry name" value="NITRATE_NITRITE SENSOR PROTEIN NARQ"/>
    <property type="match status" value="1"/>
</dbReference>
<comment type="catalytic activity">
    <reaction evidence="1">
        <text>ATP + protein L-histidine = ADP + protein N-phospho-L-histidine.</text>
        <dbReference type="EC" id="2.7.13.3"/>
    </reaction>
</comment>
<dbReference type="EMBL" id="QZFU01000012">
    <property type="protein sequence ID" value="RJO78727.1"/>
    <property type="molecule type" value="Genomic_DNA"/>
</dbReference>
<evidence type="ECO:0000256" key="1">
    <source>
        <dbReference type="ARBA" id="ARBA00000085"/>
    </source>
</evidence>
<keyword evidence="13" id="KW-1185">Reference proteome</keyword>